<evidence type="ECO:0000256" key="6">
    <source>
        <dbReference type="ARBA" id="ARBA00022821"/>
    </source>
</evidence>
<evidence type="ECO:0000256" key="2">
    <source>
        <dbReference type="ARBA" id="ARBA00009048"/>
    </source>
</evidence>
<evidence type="ECO:0000313" key="11">
    <source>
        <dbReference type="EMBL" id="KAJ6818434.1"/>
    </source>
</evidence>
<keyword evidence="3" id="KW-1003">Cell membrane</keyword>
<dbReference type="Gene3D" id="2.60.40.150">
    <property type="entry name" value="C2 domain"/>
    <property type="match status" value="2"/>
</dbReference>
<dbReference type="GO" id="GO:0006952">
    <property type="term" value="P:defense response"/>
    <property type="evidence" value="ECO:0007669"/>
    <property type="project" value="UniProtKB-KW"/>
</dbReference>
<protein>
    <recommendedName>
        <fullName evidence="10">C2 domain-containing protein</fullName>
    </recommendedName>
</protein>
<keyword evidence="6" id="KW-0611">Plant defense</keyword>
<dbReference type="Pfam" id="PF00168">
    <property type="entry name" value="C2"/>
    <property type="match status" value="2"/>
</dbReference>
<dbReference type="AlphaFoldDB" id="A0AAX6FPU8"/>
<dbReference type="FunFam" id="2.60.40.150:FF:000168">
    <property type="entry name" value="Protein BONZAI 1"/>
    <property type="match status" value="1"/>
</dbReference>
<organism evidence="11 12">
    <name type="scientific">Iris pallida</name>
    <name type="common">Sweet iris</name>
    <dbReference type="NCBI Taxonomy" id="29817"/>
    <lineage>
        <taxon>Eukaryota</taxon>
        <taxon>Viridiplantae</taxon>
        <taxon>Streptophyta</taxon>
        <taxon>Embryophyta</taxon>
        <taxon>Tracheophyta</taxon>
        <taxon>Spermatophyta</taxon>
        <taxon>Magnoliopsida</taxon>
        <taxon>Liliopsida</taxon>
        <taxon>Asparagales</taxon>
        <taxon>Iridaceae</taxon>
        <taxon>Iridoideae</taxon>
        <taxon>Irideae</taxon>
        <taxon>Iris</taxon>
    </lineage>
</organism>
<accession>A0AAX6FPU8</accession>
<proteinExistence type="inferred from homology"/>
<comment type="similarity">
    <text evidence="2">Belongs to the copine family.</text>
</comment>
<keyword evidence="8" id="KW-0472">Membrane</keyword>
<gene>
    <name evidence="11" type="ORF">M6B38_405250</name>
</gene>
<keyword evidence="5" id="KW-0677">Repeat</keyword>
<dbReference type="EMBL" id="JANAVB010027199">
    <property type="protein sequence ID" value="KAJ6818434.1"/>
    <property type="molecule type" value="Genomic_DNA"/>
</dbReference>
<evidence type="ECO:0000256" key="7">
    <source>
        <dbReference type="ARBA" id="ARBA00022837"/>
    </source>
</evidence>
<sequence>MGNCFAGDVVGGRQSVGRGGGGAKDRGSAEAVDLFLKSGALRGLYSQIELSLSASNLRDMDVFSKSDPMAVVYAKRRDGILEEIGRTEVVLNSLDPAWIAKFIVTYQFEVLQPMVFQVYDIDSQFHNLPVKMLKLDEQQILGEANCLLSEIITKSTRSLTLKLVHREHSQKSGDITVHAEECVASKTMAEMVFRCEDLENKDLFSKSDPFLVISKLTESGVSVPICKTEVRKNDLNPTWKPVAVNFQQVGSKESPLSIDCYNFNSNGKHDLIGCEVTGTTRKASLQSKW</sequence>
<keyword evidence="9" id="KW-0449">Lipoprotein</keyword>
<evidence type="ECO:0000313" key="12">
    <source>
        <dbReference type="Proteomes" id="UP001140949"/>
    </source>
</evidence>
<evidence type="ECO:0000256" key="4">
    <source>
        <dbReference type="ARBA" id="ARBA00022723"/>
    </source>
</evidence>
<comment type="caution">
    <text evidence="11">The sequence shown here is derived from an EMBL/GenBank/DDBJ whole genome shotgun (WGS) entry which is preliminary data.</text>
</comment>
<reference evidence="11" key="1">
    <citation type="journal article" date="2023" name="GigaByte">
        <title>Genome assembly of the bearded iris, Iris pallida Lam.</title>
        <authorList>
            <person name="Bruccoleri R.E."/>
            <person name="Oakeley E.J."/>
            <person name="Faust A.M.E."/>
            <person name="Altorfer M."/>
            <person name="Dessus-Babus S."/>
            <person name="Burckhardt D."/>
            <person name="Oertli M."/>
            <person name="Naumann U."/>
            <person name="Petersen F."/>
            <person name="Wong J."/>
        </authorList>
    </citation>
    <scope>NUCLEOTIDE SEQUENCE</scope>
    <source>
        <strain evidence="11">GSM-AAB239-AS_SAM_17_03QT</strain>
    </source>
</reference>
<feature type="domain" description="C2" evidence="10">
    <location>
        <begin position="28"/>
        <end position="161"/>
    </location>
</feature>
<dbReference type="InterPro" id="IPR037768">
    <property type="entry name" value="C2B_Copine"/>
</dbReference>
<dbReference type="CDD" id="cd04047">
    <property type="entry name" value="C2B_Copine"/>
    <property type="match status" value="1"/>
</dbReference>
<reference evidence="11" key="2">
    <citation type="submission" date="2023-04" db="EMBL/GenBank/DDBJ databases">
        <authorList>
            <person name="Bruccoleri R.E."/>
            <person name="Oakeley E.J."/>
            <person name="Faust A.-M."/>
            <person name="Dessus-Babus S."/>
            <person name="Altorfer M."/>
            <person name="Burckhardt D."/>
            <person name="Oertli M."/>
            <person name="Naumann U."/>
            <person name="Petersen F."/>
            <person name="Wong J."/>
        </authorList>
    </citation>
    <scope>NUCLEOTIDE SEQUENCE</scope>
    <source>
        <strain evidence="11">GSM-AAB239-AS_SAM_17_03QT</strain>
        <tissue evidence="11">Leaf</tissue>
    </source>
</reference>
<dbReference type="SMART" id="SM00239">
    <property type="entry name" value="C2"/>
    <property type="match status" value="2"/>
</dbReference>
<evidence type="ECO:0000259" key="10">
    <source>
        <dbReference type="PROSITE" id="PS50004"/>
    </source>
</evidence>
<dbReference type="PANTHER" id="PTHR10857:SF106">
    <property type="entry name" value="C2 DOMAIN-CONTAINING PROTEIN"/>
    <property type="match status" value="1"/>
</dbReference>
<dbReference type="GO" id="GO:0046872">
    <property type="term" value="F:metal ion binding"/>
    <property type="evidence" value="ECO:0007669"/>
    <property type="project" value="UniProtKB-KW"/>
</dbReference>
<evidence type="ECO:0000256" key="1">
    <source>
        <dbReference type="ARBA" id="ARBA00004193"/>
    </source>
</evidence>
<dbReference type="PROSITE" id="PS50004">
    <property type="entry name" value="C2"/>
    <property type="match status" value="2"/>
</dbReference>
<evidence type="ECO:0000256" key="9">
    <source>
        <dbReference type="ARBA" id="ARBA00023288"/>
    </source>
</evidence>
<evidence type="ECO:0000256" key="8">
    <source>
        <dbReference type="ARBA" id="ARBA00023136"/>
    </source>
</evidence>
<dbReference type="GO" id="GO:0005886">
    <property type="term" value="C:plasma membrane"/>
    <property type="evidence" value="ECO:0007669"/>
    <property type="project" value="UniProtKB-SubCell"/>
</dbReference>
<name>A0AAX6FPU8_IRIPA</name>
<dbReference type="PANTHER" id="PTHR10857">
    <property type="entry name" value="COPINE"/>
    <property type="match status" value="1"/>
</dbReference>
<evidence type="ECO:0000256" key="3">
    <source>
        <dbReference type="ARBA" id="ARBA00022475"/>
    </source>
</evidence>
<dbReference type="Proteomes" id="UP001140949">
    <property type="component" value="Unassembled WGS sequence"/>
</dbReference>
<dbReference type="SUPFAM" id="SSF49562">
    <property type="entry name" value="C2 domain (Calcium/lipid-binding domain, CaLB)"/>
    <property type="match status" value="2"/>
</dbReference>
<dbReference type="InterPro" id="IPR000008">
    <property type="entry name" value="C2_dom"/>
</dbReference>
<dbReference type="InterPro" id="IPR045052">
    <property type="entry name" value="Copine"/>
</dbReference>
<keyword evidence="12" id="KW-1185">Reference proteome</keyword>
<dbReference type="GO" id="GO:0005544">
    <property type="term" value="F:calcium-dependent phospholipid binding"/>
    <property type="evidence" value="ECO:0007669"/>
    <property type="project" value="InterPro"/>
</dbReference>
<evidence type="ECO:0000256" key="5">
    <source>
        <dbReference type="ARBA" id="ARBA00022737"/>
    </source>
</evidence>
<dbReference type="CDD" id="cd04048">
    <property type="entry name" value="C2A_Copine"/>
    <property type="match status" value="1"/>
</dbReference>
<dbReference type="GO" id="GO:0071277">
    <property type="term" value="P:cellular response to calcium ion"/>
    <property type="evidence" value="ECO:0007669"/>
    <property type="project" value="TreeGrafter"/>
</dbReference>
<keyword evidence="7" id="KW-0106">Calcium</keyword>
<keyword evidence="4" id="KW-0479">Metal-binding</keyword>
<comment type="subcellular location">
    <subcellularLocation>
        <location evidence="1">Cell membrane</location>
        <topology evidence="1">Lipid-anchor</topology>
    </subcellularLocation>
</comment>
<feature type="domain" description="C2" evidence="10">
    <location>
        <begin position="171"/>
        <end position="289"/>
    </location>
</feature>
<dbReference type="InterPro" id="IPR035892">
    <property type="entry name" value="C2_domain_sf"/>
</dbReference>